<reference evidence="1 2" key="1">
    <citation type="submission" date="2020-08" db="EMBL/GenBank/DDBJ databases">
        <title>The completed genome sequence of the pathogenic ascomycete fungus Penicillium digitatum.</title>
        <authorList>
            <person name="Wang M."/>
        </authorList>
    </citation>
    <scope>NUCLEOTIDE SEQUENCE [LARGE SCALE GENOMIC DNA]</scope>
    <source>
        <strain evidence="1 2">PdW03</strain>
    </source>
</reference>
<dbReference type="RefSeq" id="XP_065955628.1">
    <property type="nucleotide sequence ID" value="XM_066100228.1"/>
</dbReference>
<proteinExistence type="predicted"/>
<organism evidence="1 2">
    <name type="scientific">Penicillium digitatum</name>
    <name type="common">Green mold</name>
    <dbReference type="NCBI Taxonomy" id="36651"/>
    <lineage>
        <taxon>Eukaryota</taxon>
        <taxon>Fungi</taxon>
        <taxon>Dikarya</taxon>
        <taxon>Ascomycota</taxon>
        <taxon>Pezizomycotina</taxon>
        <taxon>Eurotiomycetes</taxon>
        <taxon>Eurotiomycetidae</taxon>
        <taxon>Eurotiales</taxon>
        <taxon>Aspergillaceae</taxon>
        <taxon>Penicillium</taxon>
    </lineage>
</organism>
<evidence type="ECO:0000313" key="2">
    <source>
        <dbReference type="Proteomes" id="UP000595662"/>
    </source>
</evidence>
<dbReference type="AlphaFoldDB" id="A0A7T6XEL3"/>
<dbReference type="GeneID" id="90952405"/>
<evidence type="ECO:0000313" key="1">
    <source>
        <dbReference type="EMBL" id="QQK39703.1"/>
    </source>
</evidence>
<dbReference type="EMBL" id="CP060774">
    <property type="protein sequence ID" value="QQK39703.1"/>
    <property type="molecule type" value="Genomic_DNA"/>
</dbReference>
<sequence>MPNMHTYPDVEGLKSNAVESHLTALGIDRQPRHVFADNNTRHVLGLGTSLQFNSFACSGKLACLGHT</sequence>
<protein>
    <submittedName>
        <fullName evidence="1">Uncharacterized protein</fullName>
    </submittedName>
</protein>
<name>A0A7T6XEL3_PENDI</name>
<accession>A0A7T6XEL3</accession>
<dbReference type="Proteomes" id="UP000595662">
    <property type="component" value="Chromosome 1"/>
</dbReference>
<gene>
    <name evidence="1" type="ORF">Pdw03_2557</name>
</gene>